<keyword evidence="2" id="KW-1185">Reference proteome</keyword>
<dbReference type="GO" id="GO:0000725">
    <property type="term" value="P:recombinational repair"/>
    <property type="evidence" value="ECO:0007669"/>
    <property type="project" value="TreeGrafter"/>
</dbReference>
<protein>
    <submittedName>
        <fullName evidence="1">P-loop containing nucleoside triphosphate hydrolase protein</fullName>
    </submittedName>
</protein>
<dbReference type="GO" id="GO:0043138">
    <property type="term" value="F:3'-5' DNA helicase activity"/>
    <property type="evidence" value="ECO:0007669"/>
    <property type="project" value="TreeGrafter"/>
</dbReference>
<dbReference type="InterPro" id="IPR000212">
    <property type="entry name" value="DNA_helicase_UvrD/REP"/>
</dbReference>
<sequence>MIRNLAMFSLGDARRSLINTLSKHVGRSRCVSTNRRPFARRNQRVLTVEILSHRYNSTTTGGKAFTPSAEQQAIVELCRTQNVVVSARPGAGKTATAEAIVAANQDRPIAIITYSKRLQLETASRLEAYPRCDIFTFHGLAGKLFSTTVPNDFVLRSLRREKTVPVWSREPYDIIILDEMQDCTDDLFWLTCAFISAVTHAAGGKAPRIVVLGDERQAIYAFRGADSRYLSLSPSAMTTLSPYPWSHLTLSKSFRLSYENSAFVNNVFLGGEQYIVGSHAGPKPLYLFGNVFDPLSMTGHLLPLIHRHGPERTAILAPSVLRNPPLIELTNYLSEQHGILIAKPNSDDMPLNDEVLRGKMCVSTYHQFKGNERDLVIVYDVGAGYFKFLARHLPDDTCPNDTFVALTRARKQLVAVHHHSQGPMPFVNVAQLYETANFVNFSHDEEMSEPEPPGRPPQLGLHLPRMVFASDLPRHAPDDIIDDICIKHLQINQDLPPLPDAQHLNAPDIVLTDPTREHYEAVSDLNGLAVVAAYEHALLGTLTTLGKSKRALLRFPSNVKEQATWFCREACEYEALVSGYKARKVQMKGHSFDWLGQYLDAARNRLGAQFPQMPVLEFEVLLEEKAFPVANPLGGEDQVIRVRGQADIVWHEGASSTSREKSKKKKKNAGVGKIESKDISIWEIKFVSELRPEHAVQACVYAYLWCKEHKQKEPPRLMLFNVRDGERREIVPRDGLASLKSVIEETLVAKYSTKETLTTDEFLKKCAKTKAEVEKSVNSWGRPG</sequence>
<dbReference type="Gene3D" id="3.40.50.300">
    <property type="entry name" value="P-loop containing nucleotide triphosphate hydrolases"/>
    <property type="match status" value="2"/>
</dbReference>
<dbReference type="Pfam" id="PF13245">
    <property type="entry name" value="AAA_19"/>
    <property type="match status" value="1"/>
</dbReference>
<dbReference type="PANTHER" id="PTHR11070">
    <property type="entry name" value="UVRD / RECB / PCRA DNA HELICASE FAMILY MEMBER"/>
    <property type="match status" value="1"/>
</dbReference>
<dbReference type="OrthoDB" id="1470711at2759"/>
<dbReference type="GO" id="GO:0003677">
    <property type="term" value="F:DNA binding"/>
    <property type="evidence" value="ECO:0007669"/>
    <property type="project" value="InterPro"/>
</dbReference>
<dbReference type="InterPro" id="IPR027417">
    <property type="entry name" value="P-loop_NTPase"/>
</dbReference>
<proteinExistence type="predicted"/>
<name>A0A6A6RM44_9PLEO</name>
<evidence type="ECO:0000313" key="1">
    <source>
        <dbReference type="EMBL" id="KAF2635158.1"/>
    </source>
</evidence>
<dbReference type="PANTHER" id="PTHR11070:SF66">
    <property type="entry name" value="UVRD-LIKE HELICASE C-TERMINAL DOMAIN-CONTAINING PROTEIN"/>
    <property type="match status" value="1"/>
</dbReference>
<reference evidence="1" key="1">
    <citation type="journal article" date="2020" name="Stud. Mycol.">
        <title>101 Dothideomycetes genomes: a test case for predicting lifestyles and emergence of pathogens.</title>
        <authorList>
            <person name="Haridas S."/>
            <person name="Albert R."/>
            <person name="Binder M."/>
            <person name="Bloem J."/>
            <person name="Labutti K."/>
            <person name="Salamov A."/>
            <person name="Andreopoulos B."/>
            <person name="Baker S."/>
            <person name="Barry K."/>
            <person name="Bills G."/>
            <person name="Bluhm B."/>
            <person name="Cannon C."/>
            <person name="Castanera R."/>
            <person name="Culley D."/>
            <person name="Daum C."/>
            <person name="Ezra D."/>
            <person name="Gonzalez J."/>
            <person name="Henrissat B."/>
            <person name="Kuo A."/>
            <person name="Liang C."/>
            <person name="Lipzen A."/>
            <person name="Lutzoni F."/>
            <person name="Magnuson J."/>
            <person name="Mondo S."/>
            <person name="Nolan M."/>
            <person name="Ohm R."/>
            <person name="Pangilinan J."/>
            <person name="Park H.-J."/>
            <person name="Ramirez L."/>
            <person name="Alfaro M."/>
            <person name="Sun H."/>
            <person name="Tritt A."/>
            <person name="Yoshinaga Y."/>
            <person name="Zwiers L.-H."/>
            <person name="Turgeon B."/>
            <person name="Goodwin S."/>
            <person name="Spatafora J."/>
            <person name="Crous P."/>
            <person name="Grigoriev I."/>
        </authorList>
    </citation>
    <scope>NUCLEOTIDE SEQUENCE</scope>
    <source>
        <strain evidence="1">CBS 473.64</strain>
    </source>
</reference>
<dbReference type="EMBL" id="MU006810">
    <property type="protein sequence ID" value="KAF2635158.1"/>
    <property type="molecule type" value="Genomic_DNA"/>
</dbReference>
<evidence type="ECO:0000313" key="2">
    <source>
        <dbReference type="Proteomes" id="UP000799753"/>
    </source>
</evidence>
<organism evidence="1 2">
    <name type="scientific">Massarina eburnea CBS 473.64</name>
    <dbReference type="NCBI Taxonomy" id="1395130"/>
    <lineage>
        <taxon>Eukaryota</taxon>
        <taxon>Fungi</taxon>
        <taxon>Dikarya</taxon>
        <taxon>Ascomycota</taxon>
        <taxon>Pezizomycotina</taxon>
        <taxon>Dothideomycetes</taxon>
        <taxon>Pleosporomycetidae</taxon>
        <taxon>Pleosporales</taxon>
        <taxon>Massarineae</taxon>
        <taxon>Massarinaceae</taxon>
        <taxon>Massarina</taxon>
    </lineage>
</organism>
<dbReference type="SUPFAM" id="SSF52540">
    <property type="entry name" value="P-loop containing nucleoside triphosphate hydrolases"/>
    <property type="match status" value="1"/>
</dbReference>
<gene>
    <name evidence="1" type="ORF">P280DRAFT_474075</name>
</gene>
<accession>A0A6A6RM44</accession>
<dbReference type="AlphaFoldDB" id="A0A6A6RM44"/>
<dbReference type="GO" id="GO:0005524">
    <property type="term" value="F:ATP binding"/>
    <property type="evidence" value="ECO:0007669"/>
    <property type="project" value="InterPro"/>
</dbReference>
<dbReference type="Proteomes" id="UP000799753">
    <property type="component" value="Unassembled WGS sequence"/>
</dbReference>
<dbReference type="GO" id="GO:0005634">
    <property type="term" value="C:nucleus"/>
    <property type="evidence" value="ECO:0007669"/>
    <property type="project" value="TreeGrafter"/>
</dbReference>
<dbReference type="GO" id="GO:0016787">
    <property type="term" value="F:hydrolase activity"/>
    <property type="evidence" value="ECO:0007669"/>
    <property type="project" value="UniProtKB-KW"/>
</dbReference>
<keyword evidence="1" id="KW-0378">Hydrolase</keyword>